<dbReference type="Proteomes" id="UP000682782">
    <property type="component" value="Chromosome"/>
</dbReference>
<reference evidence="1" key="1">
    <citation type="submission" date="2021-01" db="EMBL/GenBank/DDBJ databases">
        <title>Complete genome sequence of Clostridiales bacterium R-7.</title>
        <authorList>
            <person name="Mahoney-Kurpe S.C."/>
            <person name="Palevich N."/>
            <person name="Koike S."/>
            <person name="Moon C.D."/>
            <person name="Attwood G.T."/>
        </authorList>
    </citation>
    <scope>NUCLEOTIDE SEQUENCE</scope>
    <source>
        <strain evidence="1">R-7</strain>
    </source>
</reference>
<proteinExistence type="predicted"/>
<sequence>MWHLVADSACDLYQLEGTEGKMDFATIPFSIRIGGKEYVDDENMPVSEMLEANETHDEMAQTACPSPEAWREKFSAPGPVIAFTISGALSGCYNSACLGRDMLLEDEPDKQIIIIDTKATGPEEAMLIWRARDLILAGKSFEEIEKDLNETANRIHTCFALASYHNLIKSGRVGRLIGFIAGHLGFWGIGAGDEKGEIVIRGKARGSKGMVRFLVEEITRVGLAGKQIVISHCQNLKDAEALKAALEAAHAGIQVLIQATRGLDSFYAERSGLIIGY</sequence>
<evidence type="ECO:0000313" key="1">
    <source>
        <dbReference type="EMBL" id="QUC66238.1"/>
    </source>
</evidence>
<dbReference type="EMBL" id="CP068393">
    <property type="protein sequence ID" value="QUC66238.1"/>
    <property type="molecule type" value="Genomic_DNA"/>
</dbReference>
<accession>A0AC61MXA4</accession>
<protein>
    <submittedName>
        <fullName evidence="1">DegV family protein</fullName>
    </submittedName>
</protein>
<keyword evidence="2" id="KW-1185">Reference proteome</keyword>
<name>A0AC61MXA4_9FIRM</name>
<evidence type="ECO:0000313" key="2">
    <source>
        <dbReference type="Proteomes" id="UP000682782"/>
    </source>
</evidence>
<gene>
    <name evidence="1" type="ORF">JYE49_10195</name>
</gene>
<organism evidence="1 2">
    <name type="scientific">Aristaeella hokkaidonensis</name>
    <dbReference type="NCBI Taxonomy" id="3046382"/>
    <lineage>
        <taxon>Bacteria</taxon>
        <taxon>Bacillati</taxon>
        <taxon>Bacillota</taxon>
        <taxon>Clostridia</taxon>
        <taxon>Eubacteriales</taxon>
        <taxon>Aristaeellaceae</taxon>
        <taxon>Aristaeella</taxon>
    </lineage>
</organism>